<evidence type="ECO:0000256" key="1">
    <source>
        <dbReference type="SAM" id="MobiDB-lite"/>
    </source>
</evidence>
<dbReference type="AlphaFoldDB" id="A0A9Q3DW25"/>
<feature type="region of interest" description="Disordered" evidence="1">
    <location>
        <begin position="293"/>
        <end position="336"/>
    </location>
</feature>
<accession>A0A9Q3DW25</accession>
<gene>
    <name evidence="2" type="ORF">O181_048608</name>
</gene>
<organism evidence="2 3">
    <name type="scientific">Austropuccinia psidii MF-1</name>
    <dbReference type="NCBI Taxonomy" id="1389203"/>
    <lineage>
        <taxon>Eukaryota</taxon>
        <taxon>Fungi</taxon>
        <taxon>Dikarya</taxon>
        <taxon>Basidiomycota</taxon>
        <taxon>Pucciniomycotina</taxon>
        <taxon>Pucciniomycetes</taxon>
        <taxon>Pucciniales</taxon>
        <taxon>Sphaerophragmiaceae</taxon>
        <taxon>Austropuccinia</taxon>
    </lineage>
</organism>
<feature type="compositionally biased region" description="Polar residues" evidence="1">
    <location>
        <begin position="223"/>
        <end position="262"/>
    </location>
</feature>
<feature type="compositionally biased region" description="Basic and acidic residues" evidence="1">
    <location>
        <begin position="180"/>
        <end position="192"/>
    </location>
</feature>
<feature type="compositionally biased region" description="Polar residues" evidence="1">
    <location>
        <begin position="201"/>
        <end position="211"/>
    </location>
</feature>
<protein>
    <submittedName>
        <fullName evidence="2">Uncharacterized protein</fullName>
    </submittedName>
</protein>
<reference evidence="2" key="1">
    <citation type="submission" date="2021-03" db="EMBL/GenBank/DDBJ databases">
        <title>Draft genome sequence of rust myrtle Austropuccinia psidii MF-1, a brazilian biotype.</title>
        <authorList>
            <person name="Quecine M.C."/>
            <person name="Pachon D.M.R."/>
            <person name="Bonatelli M.L."/>
            <person name="Correr F.H."/>
            <person name="Franceschini L.M."/>
            <person name="Leite T.F."/>
            <person name="Margarido G.R.A."/>
            <person name="Almeida C.A."/>
            <person name="Ferrarezi J.A."/>
            <person name="Labate C.A."/>
        </authorList>
    </citation>
    <scope>NUCLEOTIDE SEQUENCE</scope>
    <source>
        <strain evidence="2">MF-1</strain>
    </source>
</reference>
<evidence type="ECO:0000313" key="2">
    <source>
        <dbReference type="EMBL" id="MBW0508893.1"/>
    </source>
</evidence>
<dbReference type="Proteomes" id="UP000765509">
    <property type="component" value="Unassembled WGS sequence"/>
</dbReference>
<feature type="region of interest" description="Disordered" evidence="1">
    <location>
        <begin position="148"/>
        <end position="269"/>
    </location>
</feature>
<comment type="caution">
    <text evidence="2">The sequence shown here is derived from an EMBL/GenBank/DDBJ whole genome shotgun (WGS) entry which is preliminary data.</text>
</comment>
<feature type="compositionally biased region" description="Polar residues" evidence="1">
    <location>
        <begin position="293"/>
        <end position="308"/>
    </location>
</feature>
<name>A0A9Q3DW25_9BASI</name>
<feature type="compositionally biased region" description="Basic and acidic residues" evidence="1">
    <location>
        <begin position="155"/>
        <end position="165"/>
    </location>
</feature>
<dbReference type="EMBL" id="AVOT02020598">
    <property type="protein sequence ID" value="MBW0508893.1"/>
    <property type="molecule type" value="Genomic_DNA"/>
</dbReference>
<evidence type="ECO:0000313" key="3">
    <source>
        <dbReference type="Proteomes" id="UP000765509"/>
    </source>
</evidence>
<sequence>MQLEAIHRCHTLCHRLSYKIKWVPAHLYPPCYNSINVVDCWFPSAPHDCRGNRLLLSGSVLLYYPGPAEACKLKRAWSFAIVSSLVLKLPQNPTPSKEKYIMKSNLLFVLVATAAQLISASPVIEPRALSQFTEISSISTLVRRHGYSSQNDQFKSQHQEEKGQKEYSQNGDGRNGLPEKTGEENDDPTKEDACDEEDGGYQSNNNEYSNPGSPPPPACDYSQDPNCNQYTNPVNPSNPKESKPCENNYSQDPNCKNDTRTQPPGLKQKIKAQKKVVKECKAQLKQAEEVLRQLQNGEDPSSNYQTVPVNELGTVPANPDLFKPNTVPPRFTDPAQ</sequence>
<proteinExistence type="predicted"/>
<keyword evidence="3" id="KW-1185">Reference proteome</keyword>